<accession>A0ABX7T353</accession>
<proteinExistence type="predicted"/>
<gene>
    <name evidence="9" type="ORF">J4G78_17600</name>
</gene>
<keyword evidence="10" id="KW-1185">Reference proteome</keyword>
<sequence length="499" mass="53474">MRFTICAVVSLLFSSAVHAEEISEADLLNHIKILASDDFGGRKPGTAGENKTVNYIATEWQKAGLVPATGSPSWYSPVALVERTPLKQTVELKYSDGKKTKTVRIDEDQIILRGAMPFANLTNVPVVHVGYGNLSVSEMKPAVSGKIALVNRSSLPGATDFPAYSVRKANVIAAGAAGVVTVIGSQSRFNRFARRFGTERTGLDQPEQHADVEGIISAAAADKLLSKAQIDPKQLGEDAKSKTFGPIATGISANLSIVTQVRRFVSHNVIGKLPGRKPANGAVLFLGHWDHLGECRGEGEADRICNGAVDNASGIALLIETAKRLNADRLDRTIYFLATTAEESGLLGAKAFVAESTFPLDKLVAVFNVDTIALTPNGKKIAVVGRGKTAIDDDIEKVAKAEGREIDTSDKANAFVRRQDGYVFLEKNIPTLMITSAFADQELLNAYLNGRYHDADDEVDDQLQLGGAADDSNFHVALGRYFGSLESYPTSSVPNNTGE</sequence>
<organism evidence="9 10">
    <name type="scientific">Parasphingorhabdus cellanae</name>
    <dbReference type="NCBI Taxonomy" id="2806553"/>
    <lineage>
        <taxon>Bacteria</taxon>
        <taxon>Pseudomonadati</taxon>
        <taxon>Pseudomonadota</taxon>
        <taxon>Alphaproteobacteria</taxon>
        <taxon>Sphingomonadales</taxon>
        <taxon>Sphingomonadaceae</taxon>
        <taxon>Parasphingorhabdus</taxon>
    </lineage>
</organism>
<dbReference type="InterPro" id="IPR007484">
    <property type="entry name" value="Peptidase_M28"/>
</dbReference>
<dbReference type="RefSeq" id="WP_207987790.1">
    <property type="nucleotide sequence ID" value="NZ_CP071794.1"/>
</dbReference>
<keyword evidence="5" id="KW-0378">Hydrolase</keyword>
<evidence type="ECO:0000256" key="7">
    <source>
        <dbReference type="SAM" id="SignalP"/>
    </source>
</evidence>
<evidence type="ECO:0000256" key="2">
    <source>
        <dbReference type="ARBA" id="ARBA00022670"/>
    </source>
</evidence>
<evidence type="ECO:0000313" key="10">
    <source>
        <dbReference type="Proteomes" id="UP000663923"/>
    </source>
</evidence>
<feature type="chain" id="PRO_5045069134" evidence="7">
    <location>
        <begin position="20"/>
        <end position="499"/>
    </location>
</feature>
<feature type="signal peptide" evidence="7">
    <location>
        <begin position="1"/>
        <end position="19"/>
    </location>
</feature>
<evidence type="ECO:0000259" key="8">
    <source>
        <dbReference type="Pfam" id="PF04389"/>
    </source>
</evidence>
<name>A0ABX7T353_9SPHN</name>
<dbReference type="PANTHER" id="PTHR12147">
    <property type="entry name" value="METALLOPEPTIDASE M28 FAMILY MEMBER"/>
    <property type="match status" value="1"/>
</dbReference>
<keyword evidence="1" id="KW-0031">Aminopeptidase</keyword>
<dbReference type="EMBL" id="CP071794">
    <property type="protein sequence ID" value="QTD55966.1"/>
    <property type="molecule type" value="Genomic_DNA"/>
</dbReference>
<evidence type="ECO:0000256" key="4">
    <source>
        <dbReference type="ARBA" id="ARBA00022729"/>
    </source>
</evidence>
<evidence type="ECO:0000313" key="9">
    <source>
        <dbReference type="EMBL" id="QTD55966.1"/>
    </source>
</evidence>
<evidence type="ECO:0000256" key="1">
    <source>
        <dbReference type="ARBA" id="ARBA00022438"/>
    </source>
</evidence>
<dbReference type="InterPro" id="IPR045175">
    <property type="entry name" value="M28_fam"/>
</dbReference>
<dbReference type="Gene3D" id="3.40.630.10">
    <property type="entry name" value="Zn peptidases"/>
    <property type="match status" value="2"/>
</dbReference>
<dbReference type="Pfam" id="PF04389">
    <property type="entry name" value="Peptidase_M28"/>
    <property type="match status" value="1"/>
</dbReference>
<dbReference type="PANTHER" id="PTHR12147:SF56">
    <property type="entry name" value="AMINOPEPTIDASE YDR415C-RELATED"/>
    <property type="match status" value="1"/>
</dbReference>
<keyword evidence="2" id="KW-0645">Protease</keyword>
<reference evidence="9 10" key="1">
    <citation type="submission" date="2021-03" db="EMBL/GenBank/DDBJ databases">
        <title>Complete genome of Parasphingorhabdus_sp.JHSY0214.</title>
        <authorList>
            <person name="Yoo J.H."/>
            <person name="Bae J.W."/>
        </authorList>
    </citation>
    <scope>NUCLEOTIDE SEQUENCE [LARGE SCALE GENOMIC DNA]</scope>
    <source>
        <strain evidence="9 10">JHSY0214</strain>
    </source>
</reference>
<keyword evidence="3" id="KW-0479">Metal-binding</keyword>
<dbReference type="SUPFAM" id="SSF53187">
    <property type="entry name" value="Zn-dependent exopeptidases"/>
    <property type="match status" value="1"/>
</dbReference>
<keyword evidence="4 7" id="KW-0732">Signal</keyword>
<evidence type="ECO:0000256" key="3">
    <source>
        <dbReference type="ARBA" id="ARBA00022723"/>
    </source>
</evidence>
<protein>
    <submittedName>
        <fullName evidence="9">M20/M25/M40 family metallo-hydrolase</fullName>
    </submittedName>
</protein>
<keyword evidence="6" id="KW-0862">Zinc</keyword>
<dbReference type="Proteomes" id="UP000663923">
    <property type="component" value="Chromosome"/>
</dbReference>
<evidence type="ECO:0000256" key="6">
    <source>
        <dbReference type="ARBA" id="ARBA00022833"/>
    </source>
</evidence>
<feature type="domain" description="Peptidase M28" evidence="8">
    <location>
        <begin position="268"/>
        <end position="461"/>
    </location>
</feature>
<evidence type="ECO:0000256" key="5">
    <source>
        <dbReference type="ARBA" id="ARBA00022801"/>
    </source>
</evidence>